<protein>
    <submittedName>
        <fullName evidence="1">Uncharacterized protein</fullName>
    </submittedName>
</protein>
<comment type="caution">
    <text evidence="1">The sequence shown here is derived from an EMBL/GenBank/DDBJ whole genome shotgun (WGS) entry which is preliminary data.</text>
</comment>
<evidence type="ECO:0000313" key="1">
    <source>
        <dbReference type="EMBL" id="OHA29721.1"/>
    </source>
</evidence>
<name>A0A1G2N382_9BACT</name>
<dbReference type="STRING" id="1802315.A3F51_03280"/>
<evidence type="ECO:0000313" key="2">
    <source>
        <dbReference type="Proteomes" id="UP000178089"/>
    </source>
</evidence>
<sequence length="93" mass="10918">MAGETLRLVIIHSTLGHLLRGRMHQLEMMLLDRRWSTSWNSEQFNQLFDSTGDFFHSLQLFRGRSPHNLVCSVCFHNLQIIVEQKISPEKSHK</sequence>
<organism evidence="1 2">
    <name type="scientific">Candidatus Taylorbacteria bacterium RIFCSPHIGHO2_12_FULL_45_16</name>
    <dbReference type="NCBI Taxonomy" id="1802315"/>
    <lineage>
        <taxon>Bacteria</taxon>
        <taxon>Candidatus Tayloriibacteriota</taxon>
    </lineage>
</organism>
<proteinExistence type="predicted"/>
<dbReference type="AlphaFoldDB" id="A0A1G2N382"/>
<dbReference type="Proteomes" id="UP000178089">
    <property type="component" value="Unassembled WGS sequence"/>
</dbReference>
<reference evidence="1 2" key="1">
    <citation type="journal article" date="2016" name="Nat. Commun.">
        <title>Thousands of microbial genomes shed light on interconnected biogeochemical processes in an aquifer system.</title>
        <authorList>
            <person name="Anantharaman K."/>
            <person name="Brown C.T."/>
            <person name="Hug L.A."/>
            <person name="Sharon I."/>
            <person name="Castelle C.J."/>
            <person name="Probst A.J."/>
            <person name="Thomas B.C."/>
            <person name="Singh A."/>
            <person name="Wilkins M.J."/>
            <person name="Karaoz U."/>
            <person name="Brodie E.L."/>
            <person name="Williams K.H."/>
            <person name="Hubbard S.S."/>
            <person name="Banfield J.F."/>
        </authorList>
    </citation>
    <scope>NUCLEOTIDE SEQUENCE [LARGE SCALE GENOMIC DNA]</scope>
</reference>
<dbReference type="EMBL" id="MHRT01000001">
    <property type="protein sequence ID" value="OHA29721.1"/>
    <property type="molecule type" value="Genomic_DNA"/>
</dbReference>
<gene>
    <name evidence="1" type="ORF">A3F51_03280</name>
</gene>
<accession>A0A1G2N382</accession>